<evidence type="ECO:0000259" key="2">
    <source>
        <dbReference type="SMART" id="SM00835"/>
    </source>
</evidence>
<dbReference type="Gene3D" id="2.60.120.10">
    <property type="entry name" value="Jelly Rolls"/>
    <property type="match status" value="2"/>
</dbReference>
<dbReference type="SMART" id="SM00835">
    <property type="entry name" value="Cupin_1"/>
    <property type="match status" value="1"/>
</dbReference>
<dbReference type="EMBL" id="JAAARO010000014">
    <property type="protein sequence ID" value="KAF5736055.1"/>
    <property type="molecule type" value="Genomic_DNA"/>
</dbReference>
<comment type="caution">
    <text evidence="3">The sequence shown here is derived from an EMBL/GenBank/DDBJ whole genome shotgun (WGS) entry which is preliminary data.</text>
</comment>
<dbReference type="AlphaFoldDB" id="A0A7J7CPN2"/>
<dbReference type="Pfam" id="PF00190">
    <property type="entry name" value="Cupin_1"/>
    <property type="match status" value="1"/>
</dbReference>
<feature type="compositionally biased region" description="Basic and acidic residues" evidence="1">
    <location>
        <begin position="319"/>
        <end position="337"/>
    </location>
</feature>
<feature type="compositionally biased region" description="Basic residues" evidence="1">
    <location>
        <begin position="392"/>
        <end position="410"/>
    </location>
</feature>
<evidence type="ECO:0000256" key="1">
    <source>
        <dbReference type="SAM" id="MobiDB-lite"/>
    </source>
</evidence>
<organism evidence="3 4">
    <name type="scientific">Tripterygium wilfordii</name>
    <name type="common">Thunder God vine</name>
    <dbReference type="NCBI Taxonomy" id="458696"/>
    <lineage>
        <taxon>Eukaryota</taxon>
        <taxon>Viridiplantae</taxon>
        <taxon>Streptophyta</taxon>
        <taxon>Embryophyta</taxon>
        <taxon>Tracheophyta</taxon>
        <taxon>Spermatophyta</taxon>
        <taxon>Magnoliopsida</taxon>
        <taxon>eudicotyledons</taxon>
        <taxon>Gunneridae</taxon>
        <taxon>Pentapetalae</taxon>
        <taxon>rosids</taxon>
        <taxon>fabids</taxon>
        <taxon>Celastrales</taxon>
        <taxon>Celastraceae</taxon>
        <taxon>Tripterygium</taxon>
    </lineage>
</organism>
<keyword evidence="4" id="KW-1185">Reference proteome</keyword>
<reference evidence="3 4" key="1">
    <citation type="journal article" date="2020" name="Nat. Commun.">
        <title>Genome of Tripterygium wilfordii and identification of cytochrome P450 involved in triptolide biosynthesis.</title>
        <authorList>
            <person name="Tu L."/>
            <person name="Su P."/>
            <person name="Zhang Z."/>
            <person name="Gao L."/>
            <person name="Wang J."/>
            <person name="Hu T."/>
            <person name="Zhou J."/>
            <person name="Zhang Y."/>
            <person name="Zhao Y."/>
            <person name="Liu Y."/>
            <person name="Song Y."/>
            <person name="Tong Y."/>
            <person name="Lu Y."/>
            <person name="Yang J."/>
            <person name="Xu C."/>
            <person name="Jia M."/>
            <person name="Peters R.J."/>
            <person name="Huang L."/>
            <person name="Gao W."/>
        </authorList>
    </citation>
    <scope>NUCLEOTIDE SEQUENCE [LARGE SCALE GENOMIC DNA]</scope>
    <source>
        <strain evidence="4">cv. XIE 37</strain>
        <tissue evidence="3">Leaf</tissue>
    </source>
</reference>
<dbReference type="Proteomes" id="UP000593562">
    <property type="component" value="Unassembled WGS sequence"/>
</dbReference>
<name>A0A7J7CPN2_TRIWF</name>
<proteinExistence type="predicted"/>
<dbReference type="PANTHER" id="PTHR31189:SF7">
    <property type="entry name" value="OS03G0197300 PROTEIN"/>
    <property type="match status" value="1"/>
</dbReference>
<gene>
    <name evidence="3" type="ORF">HS088_TW14G00188</name>
</gene>
<dbReference type="InterPro" id="IPR050253">
    <property type="entry name" value="Seed_Storage-Functional"/>
</dbReference>
<feature type="region of interest" description="Disordered" evidence="1">
    <location>
        <begin position="319"/>
        <end position="410"/>
    </location>
</feature>
<accession>A0A7J7CPN2</accession>
<dbReference type="PANTHER" id="PTHR31189">
    <property type="entry name" value="OS03G0336100 PROTEIN-RELATED"/>
    <property type="match status" value="1"/>
</dbReference>
<protein>
    <recommendedName>
        <fullName evidence="2">Cupin type-1 domain-containing protein</fullName>
    </recommendedName>
</protein>
<dbReference type="InterPro" id="IPR011051">
    <property type="entry name" value="RmlC_Cupin_sf"/>
</dbReference>
<feature type="compositionally biased region" description="Basic and acidic residues" evidence="1">
    <location>
        <begin position="345"/>
        <end position="391"/>
    </location>
</feature>
<dbReference type="SUPFAM" id="SSF51182">
    <property type="entry name" value="RmlC-like cupins"/>
    <property type="match status" value="1"/>
</dbReference>
<evidence type="ECO:0000313" key="4">
    <source>
        <dbReference type="Proteomes" id="UP000593562"/>
    </source>
</evidence>
<dbReference type="InterPro" id="IPR014710">
    <property type="entry name" value="RmlC-like_jellyroll"/>
</dbReference>
<dbReference type="CDD" id="cd02245">
    <property type="entry name" value="cupin_7S_vicilin-like_C"/>
    <property type="match status" value="1"/>
</dbReference>
<dbReference type="InParanoid" id="A0A7J7CPN2"/>
<sequence length="410" mass="46970">MYIGCHQGLFSMLRAAWGQSVRSLESMPSFPIQRRAHIYELLRTLYEFHRTDASVGAFSSISDLVLGFDTKVLQAAFRVPGDVLAEITSAKRPPAIVHAMPRKKKTFRESEAQFLLRPFLGGQGGMPYMVNGKKKKSKTFNIFDSEKDVDNCNGWSLTVNRPDLHTLEGSNIGIFMVNLTKGSMMGPHWNPTATEVAIVLQGQGMVRVVCSSTAMESECKNMRFRVKQGDVFAIPRFHPMAQISFINDSIVFMGFSTSKWRNYPQLLAGKSSVPQTLDEEVLAVSFNVGNTTIHQLLASQNKSIILECTSCAEEEQRIMEEEEEARQREEERKRKEEEEREEEEERKREERKREEEEGWKREEEKKKEEGRKKEKTRGETKTRRSCKEGAGRSKKAAKRKAKKTERSRRS</sequence>
<feature type="domain" description="Cupin type-1" evidence="2">
    <location>
        <begin position="140"/>
        <end position="294"/>
    </location>
</feature>
<evidence type="ECO:0000313" key="3">
    <source>
        <dbReference type="EMBL" id="KAF5736055.1"/>
    </source>
</evidence>
<dbReference type="InterPro" id="IPR006045">
    <property type="entry name" value="Cupin_1"/>
</dbReference>